<dbReference type="Gene3D" id="3.40.190.10">
    <property type="entry name" value="Periplasmic binding protein-like II"/>
    <property type="match status" value="2"/>
</dbReference>
<dbReference type="CDD" id="cd05466">
    <property type="entry name" value="PBP2_LTTR_substrate"/>
    <property type="match status" value="1"/>
</dbReference>
<dbReference type="SUPFAM" id="SSF53850">
    <property type="entry name" value="Periplasmic binding protein-like II"/>
    <property type="match status" value="1"/>
</dbReference>
<dbReference type="GO" id="GO:0003700">
    <property type="term" value="F:DNA-binding transcription factor activity"/>
    <property type="evidence" value="ECO:0007669"/>
    <property type="project" value="InterPro"/>
</dbReference>
<sequence length="297" mass="32831">MRISDYTIRNLRTFCAVVEHGGFGAAQAVIGAGASVISTHVRDLEHVLGFQLCRRGRGGFAVTRKGQEVYHEARRLLASVESCEANLDALRRVLSGNLRVGIVDSEGDNPDLPVHAAIARFLDREHEVHISLEVAAPEILAKGLQTGDIHVAIGPFHDRQPNISYQPIYSERHALYCGRDHPLFDLPAGEVTAEVLRGHVLSVRGYLRNTEFANLPDAQIGATVSNMEAQAILIRSGRFLGFLPMHFARTWVGRGEMRELRVAGLGWDSQFWLALRRQPEPSKVVQKFSKDMLAALG</sequence>
<evidence type="ECO:0000256" key="4">
    <source>
        <dbReference type="ARBA" id="ARBA00023163"/>
    </source>
</evidence>
<dbReference type="Pfam" id="PF00126">
    <property type="entry name" value="HTH_1"/>
    <property type="match status" value="1"/>
</dbReference>
<reference evidence="6 7" key="1">
    <citation type="submission" date="2017-01" db="EMBL/GenBank/DDBJ databases">
        <authorList>
            <person name="Mah S.A."/>
            <person name="Swanson W.J."/>
            <person name="Moy G.W."/>
            <person name="Vacquier V.D."/>
        </authorList>
    </citation>
    <scope>NUCLEOTIDE SEQUENCE [LARGE SCALE GENOMIC DNA]</scope>
    <source>
        <strain evidence="6 7">DSM 21219</strain>
    </source>
</reference>
<evidence type="ECO:0000313" key="7">
    <source>
        <dbReference type="Proteomes" id="UP000192455"/>
    </source>
</evidence>
<organism evidence="6 7">
    <name type="scientific">Pontibaca methylaminivorans</name>
    <dbReference type="NCBI Taxonomy" id="515897"/>
    <lineage>
        <taxon>Bacteria</taxon>
        <taxon>Pseudomonadati</taxon>
        <taxon>Pseudomonadota</taxon>
        <taxon>Alphaproteobacteria</taxon>
        <taxon>Rhodobacterales</taxon>
        <taxon>Roseobacteraceae</taxon>
        <taxon>Pontibaca</taxon>
    </lineage>
</organism>
<dbReference type="SUPFAM" id="SSF46785">
    <property type="entry name" value="Winged helix' DNA-binding domain"/>
    <property type="match status" value="1"/>
</dbReference>
<name>A0A1R3WC17_9RHOB</name>
<accession>A0A1R3WC17</accession>
<evidence type="ECO:0000256" key="2">
    <source>
        <dbReference type="ARBA" id="ARBA00023015"/>
    </source>
</evidence>
<comment type="similarity">
    <text evidence="1">Belongs to the LysR transcriptional regulatory family.</text>
</comment>
<keyword evidence="7" id="KW-1185">Reference proteome</keyword>
<evidence type="ECO:0000313" key="6">
    <source>
        <dbReference type="EMBL" id="SIT75600.1"/>
    </source>
</evidence>
<dbReference type="GO" id="GO:0000976">
    <property type="term" value="F:transcription cis-regulatory region binding"/>
    <property type="evidence" value="ECO:0007669"/>
    <property type="project" value="TreeGrafter"/>
</dbReference>
<protein>
    <submittedName>
        <fullName evidence="6">DNA-binding transcriptional regulator, LysR family</fullName>
    </submittedName>
</protein>
<keyword evidence="4" id="KW-0804">Transcription</keyword>
<dbReference type="InterPro" id="IPR000847">
    <property type="entry name" value="LysR_HTH_N"/>
</dbReference>
<dbReference type="PANTHER" id="PTHR30126:SF98">
    <property type="entry name" value="HTH-TYPE TRANSCRIPTIONAL ACTIVATOR BAUR"/>
    <property type="match status" value="1"/>
</dbReference>
<evidence type="ECO:0000256" key="1">
    <source>
        <dbReference type="ARBA" id="ARBA00009437"/>
    </source>
</evidence>
<dbReference type="Pfam" id="PF03466">
    <property type="entry name" value="LysR_substrate"/>
    <property type="match status" value="1"/>
</dbReference>
<evidence type="ECO:0000256" key="3">
    <source>
        <dbReference type="ARBA" id="ARBA00023125"/>
    </source>
</evidence>
<dbReference type="EMBL" id="FTPS01000001">
    <property type="protein sequence ID" value="SIT75600.1"/>
    <property type="molecule type" value="Genomic_DNA"/>
</dbReference>
<evidence type="ECO:0000259" key="5">
    <source>
        <dbReference type="PROSITE" id="PS50931"/>
    </source>
</evidence>
<keyword evidence="3 6" id="KW-0238">DNA-binding</keyword>
<dbReference type="InterPro" id="IPR005119">
    <property type="entry name" value="LysR_subst-bd"/>
</dbReference>
<dbReference type="PANTHER" id="PTHR30126">
    <property type="entry name" value="HTH-TYPE TRANSCRIPTIONAL REGULATOR"/>
    <property type="match status" value="1"/>
</dbReference>
<gene>
    <name evidence="6" type="ORF">SAMN05421849_0354</name>
</gene>
<dbReference type="InterPro" id="IPR036390">
    <property type="entry name" value="WH_DNA-bd_sf"/>
</dbReference>
<dbReference type="PROSITE" id="PS50931">
    <property type="entry name" value="HTH_LYSR"/>
    <property type="match status" value="1"/>
</dbReference>
<dbReference type="STRING" id="515897.SAMN05421849_0354"/>
<dbReference type="Proteomes" id="UP000192455">
    <property type="component" value="Unassembled WGS sequence"/>
</dbReference>
<dbReference type="AlphaFoldDB" id="A0A1R3WC17"/>
<dbReference type="InterPro" id="IPR036388">
    <property type="entry name" value="WH-like_DNA-bd_sf"/>
</dbReference>
<dbReference type="Gene3D" id="1.10.10.10">
    <property type="entry name" value="Winged helix-like DNA-binding domain superfamily/Winged helix DNA-binding domain"/>
    <property type="match status" value="1"/>
</dbReference>
<keyword evidence="2" id="KW-0805">Transcription regulation</keyword>
<proteinExistence type="inferred from homology"/>
<dbReference type="RefSeq" id="WP_076646714.1">
    <property type="nucleotide sequence ID" value="NZ_FTPS01000001.1"/>
</dbReference>
<feature type="domain" description="HTH lysR-type" evidence="5">
    <location>
        <begin position="6"/>
        <end position="63"/>
    </location>
</feature>